<feature type="domain" description="Methyltransferase" evidence="1">
    <location>
        <begin position="69"/>
        <end position="173"/>
    </location>
</feature>
<organism evidence="2 3">
    <name type="scientific">Sporothrix eucalyptigena</name>
    <dbReference type="NCBI Taxonomy" id="1812306"/>
    <lineage>
        <taxon>Eukaryota</taxon>
        <taxon>Fungi</taxon>
        <taxon>Dikarya</taxon>
        <taxon>Ascomycota</taxon>
        <taxon>Pezizomycotina</taxon>
        <taxon>Sordariomycetes</taxon>
        <taxon>Sordariomycetidae</taxon>
        <taxon>Ophiostomatales</taxon>
        <taxon>Ophiostomataceae</taxon>
        <taxon>Sporothrix</taxon>
    </lineage>
</organism>
<dbReference type="EMBL" id="CAWUHD010000006">
    <property type="protein sequence ID" value="CAK7210945.1"/>
    <property type="molecule type" value="Genomic_DNA"/>
</dbReference>
<dbReference type="InterPro" id="IPR029063">
    <property type="entry name" value="SAM-dependent_MTases_sf"/>
</dbReference>
<reference evidence="2 3" key="1">
    <citation type="submission" date="2024-01" db="EMBL/GenBank/DDBJ databases">
        <authorList>
            <person name="Allen C."/>
            <person name="Tagirdzhanova G."/>
        </authorList>
    </citation>
    <scope>NUCLEOTIDE SEQUENCE [LARGE SCALE GENOMIC DNA]</scope>
</reference>
<comment type="caution">
    <text evidence="2">The sequence shown here is derived from an EMBL/GenBank/DDBJ whole genome shotgun (WGS) entry which is preliminary data.</text>
</comment>
<name>A0ABP0AUJ9_9PEZI</name>
<dbReference type="SUPFAM" id="SSF53335">
    <property type="entry name" value="S-adenosyl-L-methionine-dependent methyltransferases"/>
    <property type="match status" value="1"/>
</dbReference>
<evidence type="ECO:0000259" key="1">
    <source>
        <dbReference type="Pfam" id="PF13649"/>
    </source>
</evidence>
<dbReference type="InterPro" id="IPR041698">
    <property type="entry name" value="Methyltransf_25"/>
</dbReference>
<keyword evidence="3" id="KW-1185">Reference proteome</keyword>
<dbReference type="Gene3D" id="3.40.50.150">
    <property type="entry name" value="Vaccinia Virus protein VP39"/>
    <property type="match status" value="1"/>
</dbReference>
<dbReference type="PANTHER" id="PTHR42912:SF93">
    <property type="entry name" value="N6-ADENOSINE-METHYLTRANSFERASE TMT1A"/>
    <property type="match status" value="1"/>
</dbReference>
<protein>
    <recommendedName>
        <fullName evidence="1">Methyltransferase domain-containing protein</fullName>
    </recommendedName>
</protein>
<evidence type="ECO:0000313" key="2">
    <source>
        <dbReference type="EMBL" id="CAK7210945.1"/>
    </source>
</evidence>
<sequence length="248" mass="27265">MSEKNKQAVTTDEPENLKARIKASYDAIAPAYNAWTVDHSPKRLKYLQQLIDQLKEEAAAESDPAPLCILELGAGAGRPVTEKLLVDLPAAHITANDISTAQLNLAREALGEHGEKVASSPKSTVDWVEGDMMALEFPEGSLDAVLGFYSIIHLPQNEQITILERIGRWLKPGKGRLLANFAGEPMSGMILEKWLKQEEGWMYWSGLGTAKTEATLQGAGLHLDVSKIEIDDVDVQFHWVIASRPAKK</sequence>
<dbReference type="CDD" id="cd02440">
    <property type="entry name" value="AdoMet_MTases"/>
    <property type="match status" value="1"/>
</dbReference>
<evidence type="ECO:0000313" key="3">
    <source>
        <dbReference type="Proteomes" id="UP001642482"/>
    </source>
</evidence>
<dbReference type="InterPro" id="IPR050508">
    <property type="entry name" value="Methyltransf_Superfamily"/>
</dbReference>
<dbReference type="PANTHER" id="PTHR42912">
    <property type="entry name" value="METHYLTRANSFERASE"/>
    <property type="match status" value="1"/>
</dbReference>
<dbReference type="Proteomes" id="UP001642482">
    <property type="component" value="Unassembled WGS sequence"/>
</dbReference>
<gene>
    <name evidence="2" type="ORF">SEUCBS140593_001001</name>
</gene>
<dbReference type="Pfam" id="PF13649">
    <property type="entry name" value="Methyltransf_25"/>
    <property type="match status" value="1"/>
</dbReference>
<accession>A0ABP0AUJ9</accession>
<proteinExistence type="predicted"/>